<keyword evidence="2" id="KW-0813">Transport</keyword>
<dbReference type="Gene3D" id="1.20.1250.20">
    <property type="entry name" value="MFS general substrate transporter like domains"/>
    <property type="match status" value="1"/>
</dbReference>
<keyword evidence="4 7" id="KW-1133">Transmembrane helix</keyword>
<feature type="transmembrane region" description="Helical" evidence="7">
    <location>
        <begin position="435"/>
        <end position="455"/>
    </location>
</feature>
<feature type="transmembrane region" description="Helical" evidence="7">
    <location>
        <begin position="168"/>
        <end position="185"/>
    </location>
</feature>
<accession>A0A9P4HZI8</accession>
<comment type="similarity">
    <text evidence="6">Belongs to the major facilitator superfamily. Allantoate permease family.</text>
</comment>
<feature type="transmembrane region" description="Helical" evidence="7">
    <location>
        <begin position="273"/>
        <end position="295"/>
    </location>
</feature>
<feature type="transmembrane region" description="Helical" evidence="7">
    <location>
        <begin position="205"/>
        <end position="224"/>
    </location>
</feature>
<keyword evidence="3 7" id="KW-0812">Transmembrane</keyword>
<organism evidence="9 10">
    <name type="scientific">Saccharata proteae CBS 121410</name>
    <dbReference type="NCBI Taxonomy" id="1314787"/>
    <lineage>
        <taxon>Eukaryota</taxon>
        <taxon>Fungi</taxon>
        <taxon>Dikarya</taxon>
        <taxon>Ascomycota</taxon>
        <taxon>Pezizomycotina</taxon>
        <taxon>Dothideomycetes</taxon>
        <taxon>Dothideomycetes incertae sedis</taxon>
        <taxon>Botryosphaeriales</taxon>
        <taxon>Saccharataceae</taxon>
        <taxon>Saccharata</taxon>
    </lineage>
</organism>
<comment type="caution">
    <text evidence="9">The sequence shown here is derived from an EMBL/GenBank/DDBJ whole genome shotgun (WGS) entry which is preliminary data.</text>
</comment>
<dbReference type="GO" id="GO:0022857">
    <property type="term" value="F:transmembrane transporter activity"/>
    <property type="evidence" value="ECO:0007669"/>
    <property type="project" value="InterPro"/>
</dbReference>
<keyword evidence="10" id="KW-1185">Reference proteome</keyword>
<evidence type="ECO:0000256" key="5">
    <source>
        <dbReference type="ARBA" id="ARBA00023136"/>
    </source>
</evidence>
<dbReference type="PROSITE" id="PS50850">
    <property type="entry name" value="MFS"/>
    <property type="match status" value="1"/>
</dbReference>
<dbReference type="InterPro" id="IPR036259">
    <property type="entry name" value="MFS_trans_sf"/>
</dbReference>
<dbReference type="PANTHER" id="PTHR43791:SF39">
    <property type="entry name" value="TRANSPORTER LIZ1_SEO1, PUTATIVE (AFU_ORTHOLOGUE AFUA_3G00980)-RELATED"/>
    <property type="match status" value="1"/>
</dbReference>
<evidence type="ECO:0000313" key="10">
    <source>
        <dbReference type="Proteomes" id="UP000799776"/>
    </source>
</evidence>
<feature type="domain" description="Major facilitator superfamily (MFS) profile" evidence="8">
    <location>
        <begin position="42"/>
        <end position="461"/>
    </location>
</feature>
<dbReference type="EMBL" id="ML978717">
    <property type="protein sequence ID" value="KAF2088085.1"/>
    <property type="molecule type" value="Genomic_DNA"/>
</dbReference>
<reference evidence="9" key="1">
    <citation type="journal article" date="2020" name="Stud. Mycol.">
        <title>101 Dothideomycetes genomes: a test case for predicting lifestyles and emergence of pathogens.</title>
        <authorList>
            <person name="Haridas S."/>
            <person name="Albert R."/>
            <person name="Binder M."/>
            <person name="Bloem J."/>
            <person name="Labutti K."/>
            <person name="Salamov A."/>
            <person name="Andreopoulos B."/>
            <person name="Baker S."/>
            <person name="Barry K."/>
            <person name="Bills G."/>
            <person name="Bluhm B."/>
            <person name="Cannon C."/>
            <person name="Castanera R."/>
            <person name="Culley D."/>
            <person name="Daum C."/>
            <person name="Ezra D."/>
            <person name="Gonzalez J."/>
            <person name="Henrissat B."/>
            <person name="Kuo A."/>
            <person name="Liang C."/>
            <person name="Lipzen A."/>
            <person name="Lutzoni F."/>
            <person name="Magnuson J."/>
            <person name="Mondo S."/>
            <person name="Nolan M."/>
            <person name="Ohm R."/>
            <person name="Pangilinan J."/>
            <person name="Park H.-J."/>
            <person name="Ramirez L."/>
            <person name="Alfaro M."/>
            <person name="Sun H."/>
            <person name="Tritt A."/>
            <person name="Yoshinaga Y."/>
            <person name="Zwiers L.-H."/>
            <person name="Turgeon B."/>
            <person name="Goodwin S."/>
            <person name="Spatafora J."/>
            <person name="Crous P."/>
            <person name="Grigoriev I."/>
        </authorList>
    </citation>
    <scope>NUCLEOTIDE SEQUENCE</scope>
    <source>
        <strain evidence="9">CBS 121410</strain>
    </source>
</reference>
<protein>
    <submittedName>
        <fullName evidence="9">MFS general substrate transporter</fullName>
    </submittedName>
</protein>
<evidence type="ECO:0000256" key="3">
    <source>
        <dbReference type="ARBA" id="ARBA00022692"/>
    </source>
</evidence>
<dbReference type="GO" id="GO:0016020">
    <property type="term" value="C:membrane"/>
    <property type="evidence" value="ECO:0007669"/>
    <property type="project" value="UniProtKB-SubCell"/>
</dbReference>
<sequence>MTFLRAAFASSYGKARPKFFFWYPSGTSAAEKRLLHKIDFFILTYACLGYFAKWLDQANLSNAYVSGMKEDLGMYGTQYNVATTCFQVGTILGGIPSNLLLTWIPPRYLLPGQEFIWGILTIATFKVSSYNQLYPLRFFIGFLEGSSFVGVQYVLGSWYKRTEIGKRTAIFACAAYLGTMFSGYIQSGVQASLGGHLGIEPWRWVFIIEGIMTIVIGIYGVIFFPDTPENTKAFYFTAAEKKRAIQRLVEDDREPKGEFSWNIFLRVVQSWQFYVLSILWCFWNTTVGKVGNTVMQLYLKYDTEHEWTVYQINNIPTAINGFNIAMVLLLNVYVDATGRRMNAIALNVAILIFGTACLVAWNIPLGLRIVAYLFAALDGPLSPLFLSWANVLCGNDKHVRALTLAFMNSFGAVTTMLIQQFLYPTTEAPQYVRGFRASLAFVCAMGAYVFVVRWFELRTIREKDMDRERCFEDEDVDTTVVMAAPKAETK</sequence>
<feature type="transmembrane region" description="Helical" evidence="7">
    <location>
        <begin position="369"/>
        <end position="389"/>
    </location>
</feature>
<proteinExistence type="inferred from homology"/>
<dbReference type="AlphaFoldDB" id="A0A9P4HZI8"/>
<dbReference type="SUPFAM" id="SSF103473">
    <property type="entry name" value="MFS general substrate transporter"/>
    <property type="match status" value="1"/>
</dbReference>
<comment type="subcellular location">
    <subcellularLocation>
        <location evidence="1">Membrane</location>
        <topology evidence="1">Multi-pass membrane protein</topology>
    </subcellularLocation>
</comment>
<dbReference type="PANTHER" id="PTHR43791">
    <property type="entry name" value="PERMEASE-RELATED"/>
    <property type="match status" value="1"/>
</dbReference>
<dbReference type="Pfam" id="PF07690">
    <property type="entry name" value="MFS_1"/>
    <property type="match status" value="1"/>
</dbReference>
<keyword evidence="5 7" id="KW-0472">Membrane</keyword>
<evidence type="ECO:0000256" key="6">
    <source>
        <dbReference type="ARBA" id="ARBA00037968"/>
    </source>
</evidence>
<gene>
    <name evidence="9" type="ORF">K490DRAFT_40433</name>
</gene>
<evidence type="ECO:0000256" key="1">
    <source>
        <dbReference type="ARBA" id="ARBA00004141"/>
    </source>
</evidence>
<evidence type="ECO:0000256" key="7">
    <source>
        <dbReference type="SAM" id="Phobius"/>
    </source>
</evidence>
<dbReference type="Proteomes" id="UP000799776">
    <property type="component" value="Unassembled WGS sequence"/>
</dbReference>
<evidence type="ECO:0000259" key="8">
    <source>
        <dbReference type="PROSITE" id="PS50850"/>
    </source>
</evidence>
<name>A0A9P4HZI8_9PEZI</name>
<feature type="transmembrane region" description="Helical" evidence="7">
    <location>
        <begin position="341"/>
        <end position="363"/>
    </location>
</feature>
<evidence type="ECO:0000256" key="4">
    <source>
        <dbReference type="ARBA" id="ARBA00022989"/>
    </source>
</evidence>
<dbReference type="FunFam" id="1.20.1250.20:FF:000065">
    <property type="entry name" value="Putative MFS pantothenate transporter"/>
    <property type="match status" value="1"/>
</dbReference>
<feature type="transmembrane region" description="Helical" evidence="7">
    <location>
        <begin position="136"/>
        <end position="156"/>
    </location>
</feature>
<evidence type="ECO:0000313" key="9">
    <source>
        <dbReference type="EMBL" id="KAF2088085.1"/>
    </source>
</evidence>
<feature type="transmembrane region" description="Helical" evidence="7">
    <location>
        <begin position="401"/>
        <end position="423"/>
    </location>
</feature>
<evidence type="ECO:0000256" key="2">
    <source>
        <dbReference type="ARBA" id="ARBA00022448"/>
    </source>
</evidence>
<feature type="transmembrane region" description="Helical" evidence="7">
    <location>
        <begin position="315"/>
        <end position="334"/>
    </location>
</feature>
<dbReference type="InterPro" id="IPR020846">
    <property type="entry name" value="MFS_dom"/>
</dbReference>
<dbReference type="OrthoDB" id="3639251at2759"/>
<dbReference type="InterPro" id="IPR011701">
    <property type="entry name" value="MFS"/>
</dbReference>